<dbReference type="RefSeq" id="WP_355084156.1">
    <property type="nucleotide sequence ID" value="NZ_JBEXKW010000007.1"/>
</dbReference>
<feature type="transmembrane region" description="Helical" evidence="2">
    <location>
        <begin position="81"/>
        <end position="102"/>
    </location>
</feature>
<evidence type="ECO:0000313" key="4">
    <source>
        <dbReference type="Proteomes" id="UP001551695"/>
    </source>
</evidence>
<organism evidence="3 4">
    <name type="scientific">Nocardia aurea</name>
    <dbReference type="NCBI Taxonomy" id="2144174"/>
    <lineage>
        <taxon>Bacteria</taxon>
        <taxon>Bacillati</taxon>
        <taxon>Actinomycetota</taxon>
        <taxon>Actinomycetes</taxon>
        <taxon>Mycobacteriales</taxon>
        <taxon>Nocardiaceae</taxon>
        <taxon>Nocardia</taxon>
    </lineage>
</organism>
<sequence length="236" mass="24591">MARVQQWEERERERERWAEPEEERWPQVRPEDRDGGDFRPIVNPYAIVALVAALLALFPIAIIFGLIAFSHPKGKGMATLAVLLGLAEVTAVAAFVVLGGSLTDGITKDDMPFAAQTDASPVTTTVVSLAPTTPNAVPTAAIIATTQIAATKGTGCAEAQVGAIGQGADGGTLLCLAVTGSTGKYQWAGPYNVGTGQFDAGTTCDPTVSKSGRTADGRALVCEGTGRSGKWTAWTE</sequence>
<name>A0ABV3FXU7_9NOCA</name>
<feature type="transmembrane region" description="Helical" evidence="2">
    <location>
        <begin position="45"/>
        <end position="69"/>
    </location>
</feature>
<feature type="region of interest" description="Disordered" evidence="1">
    <location>
        <begin position="1"/>
        <end position="33"/>
    </location>
</feature>
<keyword evidence="2" id="KW-0812">Transmembrane</keyword>
<keyword evidence="4" id="KW-1185">Reference proteome</keyword>
<evidence type="ECO:0000256" key="2">
    <source>
        <dbReference type="SAM" id="Phobius"/>
    </source>
</evidence>
<keyword evidence="2" id="KW-1133">Transmembrane helix</keyword>
<comment type="caution">
    <text evidence="3">The sequence shown here is derived from an EMBL/GenBank/DDBJ whole genome shotgun (WGS) entry which is preliminary data.</text>
</comment>
<accession>A0ABV3FXU7</accession>
<protein>
    <recommendedName>
        <fullName evidence="5">DUF4190 domain-containing protein</fullName>
    </recommendedName>
</protein>
<proteinExistence type="predicted"/>
<dbReference type="Proteomes" id="UP001551695">
    <property type="component" value="Unassembled WGS sequence"/>
</dbReference>
<gene>
    <name evidence="3" type="ORF">AB0I48_21135</name>
</gene>
<evidence type="ECO:0000256" key="1">
    <source>
        <dbReference type="SAM" id="MobiDB-lite"/>
    </source>
</evidence>
<reference evidence="3 4" key="1">
    <citation type="submission" date="2024-06" db="EMBL/GenBank/DDBJ databases">
        <title>The Natural Products Discovery Center: Release of the First 8490 Sequenced Strains for Exploring Actinobacteria Biosynthetic Diversity.</title>
        <authorList>
            <person name="Kalkreuter E."/>
            <person name="Kautsar S.A."/>
            <person name="Yang D."/>
            <person name="Bader C.D."/>
            <person name="Teijaro C.N."/>
            <person name="Fluegel L."/>
            <person name="Davis C.M."/>
            <person name="Simpson J.R."/>
            <person name="Lauterbach L."/>
            <person name="Steele A.D."/>
            <person name="Gui C."/>
            <person name="Meng S."/>
            <person name="Li G."/>
            <person name="Viehrig K."/>
            <person name="Ye F."/>
            <person name="Su P."/>
            <person name="Kiefer A.F."/>
            <person name="Nichols A."/>
            <person name="Cepeda A.J."/>
            <person name="Yan W."/>
            <person name="Fan B."/>
            <person name="Jiang Y."/>
            <person name="Adhikari A."/>
            <person name="Zheng C.-J."/>
            <person name="Schuster L."/>
            <person name="Cowan T.M."/>
            <person name="Smanski M.J."/>
            <person name="Chevrette M.G."/>
            <person name="De Carvalho L.P.S."/>
            <person name="Shen B."/>
        </authorList>
    </citation>
    <scope>NUCLEOTIDE SEQUENCE [LARGE SCALE GENOMIC DNA]</scope>
    <source>
        <strain evidence="3 4">NPDC050403</strain>
    </source>
</reference>
<keyword evidence="2" id="KW-0472">Membrane</keyword>
<evidence type="ECO:0000313" key="3">
    <source>
        <dbReference type="EMBL" id="MEV0710075.1"/>
    </source>
</evidence>
<evidence type="ECO:0008006" key="5">
    <source>
        <dbReference type="Google" id="ProtNLM"/>
    </source>
</evidence>
<dbReference type="EMBL" id="JBFAKC010000009">
    <property type="protein sequence ID" value="MEV0710075.1"/>
    <property type="molecule type" value="Genomic_DNA"/>
</dbReference>